<evidence type="ECO:0000313" key="2">
    <source>
        <dbReference type="Proteomes" id="UP000254863"/>
    </source>
</evidence>
<accession>A0A7H4PLE6</accession>
<reference evidence="1 2" key="1">
    <citation type="submission" date="2018-06" db="EMBL/GenBank/DDBJ databases">
        <authorList>
            <consortium name="Pathogen Informatics"/>
            <person name="Doyle S."/>
        </authorList>
    </citation>
    <scope>NUCLEOTIDE SEQUENCE [LARGE SCALE GENOMIC DNA]</scope>
    <source>
        <strain evidence="1 2">NCTC11685</strain>
    </source>
</reference>
<gene>
    <name evidence="1" type="ORF">NCTC11685_06546</name>
</gene>
<organism evidence="1 2">
    <name type="scientific">Klebsiella michiganensis</name>
    <dbReference type="NCBI Taxonomy" id="1134687"/>
    <lineage>
        <taxon>Bacteria</taxon>
        <taxon>Pseudomonadati</taxon>
        <taxon>Pseudomonadota</taxon>
        <taxon>Gammaproteobacteria</taxon>
        <taxon>Enterobacterales</taxon>
        <taxon>Enterobacteriaceae</taxon>
        <taxon>Klebsiella/Raoultella group</taxon>
        <taxon>Klebsiella</taxon>
    </lineage>
</organism>
<dbReference type="AlphaFoldDB" id="A0A7H4PLE6"/>
<name>A0A7H4PLE6_9ENTR</name>
<protein>
    <submittedName>
        <fullName evidence="1">Uncharacterized protein</fullName>
    </submittedName>
</protein>
<sequence>MKTHLRVDIFQTCSTNAFHQSGMRFGFSINPTKPKMLRLFDANRHPIERLSNGIVQCVRLSFSGFRAVKKGQRRKDVLRQSVPQQYSAYSFSGH</sequence>
<evidence type="ECO:0000313" key="1">
    <source>
        <dbReference type="EMBL" id="STW79219.1"/>
    </source>
</evidence>
<proteinExistence type="predicted"/>
<comment type="caution">
    <text evidence="1">The sequence shown here is derived from an EMBL/GenBank/DDBJ whole genome shotgun (WGS) entry which is preliminary data.</text>
</comment>
<dbReference type="EMBL" id="UGMS01000003">
    <property type="protein sequence ID" value="STW79219.1"/>
    <property type="molecule type" value="Genomic_DNA"/>
</dbReference>
<dbReference type="Proteomes" id="UP000254863">
    <property type="component" value="Unassembled WGS sequence"/>
</dbReference>